<dbReference type="InterPro" id="IPR016102">
    <property type="entry name" value="Succinyl-CoA_synth-like"/>
</dbReference>
<dbReference type="GO" id="GO:0006085">
    <property type="term" value="P:acetyl-CoA biosynthetic process"/>
    <property type="evidence" value="ECO:0007669"/>
    <property type="project" value="TreeGrafter"/>
</dbReference>
<evidence type="ECO:0000313" key="1">
    <source>
        <dbReference type="Proteomes" id="UP000095280"/>
    </source>
</evidence>
<dbReference type="PANTHER" id="PTHR23118:SF42">
    <property type="entry name" value="ATP-CITRATE SYNTHASE"/>
    <property type="match status" value="1"/>
</dbReference>
<proteinExistence type="predicted"/>
<dbReference type="AlphaFoldDB" id="A0A1I8FDU4"/>
<dbReference type="GO" id="GO:0003878">
    <property type="term" value="F:ATP citrate synthase activity"/>
    <property type="evidence" value="ECO:0007669"/>
    <property type="project" value="TreeGrafter"/>
</dbReference>
<name>A0A1I8FDU4_9PLAT</name>
<reference evidence="2" key="1">
    <citation type="submission" date="2016-11" db="UniProtKB">
        <authorList>
            <consortium name="WormBaseParasite"/>
        </authorList>
    </citation>
    <scope>IDENTIFICATION</scope>
</reference>
<dbReference type="WBParaSite" id="maker-unitig_29330-snap-gene-0.2-mRNA-1">
    <property type="protein sequence ID" value="maker-unitig_29330-snap-gene-0.2-mRNA-1"/>
    <property type="gene ID" value="maker-unitig_29330-snap-gene-0.2"/>
</dbReference>
<dbReference type="GO" id="GO:0005829">
    <property type="term" value="C:cytosol"/>
    <property type="evidence" value="ECO:0007669"/>
    <property type="project" value="TreeGrafter"/>
</dbReference>
<evidence type="ECO:0000313" key="2">
    <source>
        <dbReference type="WBParaSite" id="maker-unitig_29330-snap-gene-0.2-mRNA-1"/>
    </source>
</evidence>
<sequence length="477" mass="52533">QMSDAMRGKHPGRGRFGRESAALWLTLASLRSAYEQALQFPQIRVIAIIRRGHPGEFESAVWRCERLRNLSRSSGRPLSVASSPAASRFGNTGGMNGQHLEHSKLPGSVAYVSRSGGMSNELNNIIALKCADGVLEGVAIGGDRYPGFHFSRPPAAAIRPTRAPRCLWCSAKLAVKRNGALPTPCATARITKPMVAWCIAPARGWLGSEGSIRSRWRLRQLRPGDGLGKNAALAAAALHVVPASFDQLGENTIRCVYEDLVGPGGVIVPKEEPAPPTVPMGLQLGSRTGAARELLYAGVPITEIINRDLCNWRRPVSLLWFQRRLPKYACQVYRGSDSRPRGLRRSQHHRNALRARQGSGLLPHLRPADHRLTDSAALWTAPRSQFSHGVDTGLIPMEFVNEMARKRGRTDHGHWHRAVENFKRNSLWRISRLALWLHYALEVEKITTSKKPNLILNWRNSGTPKGAQTAAPVACGR</sequence>
<dbReference type="InterPro" id="IPR002020">
    <property type="entry name" value="Citrate_synthase"/>
</dbReference>
<organism evidence="1 2">
    <name type="scientific">Macrostomum lignano</name>
    <dbReference type="NCBI Taxonomy" id="282301"/>
    <lineage>
        <taxon>Eukaryota</taxon>
        <taxon>Metazoa</taxon>
        <taxon>Spiralia</taxon>
        <taxon>Lophotrochozoa</taxon>
        <taxon>Platyhelminthes</taxon>
        <taxon>Rhabditophora</taxon>
        <taxon>Macrostomorpha</taxon>
        <taxon>Macrostomida</taxon>
        <taxon>Macrostomidae</taxon>
        <taxon>Macrostomum</taxon>
    </lineage>
</organism>
<accession>A0A1I8FDU4</accession>
<dbReference type="GO" id="GO:0006633">
    <property type="term" value="P:fatty acid biosynthetic process"/>
    <property type="evidence" value="ECO:0007669"/>
    <property type="project" value="TreeGrafter"/>
</dbReference>
<protein>
    <submittedName>
        <fullName evidence="2">CN hydrolase domain-containing protein</fullName>
    </submittedName>
</protein>
<keyword evidence="1" id="KW-1185">Reference proteome</keyword>
<dbReference type="PANTHER" id="PTHR23118">
    <property type="entry name" value="ATP-CITRATE SYNTHASE"/>
    <property type="match status" value="1"/>
</dbReference>
<dbReference type="Proteomes" id="UP000095280">
    <property type="component" value="Unplaced"/>
</dbReference>
<dbReference type="Gene3D" id="3.40.50.261">
    <property type="entry name" value="Succinyl-CoA synthetase domains"/>
    <property type="match status" value="1"/>
</dbReference>